<dbReference type="PANTHER" id="PTHR22600:SF26">
    <property type="entry name" value="BETA-N-ACETYLHEXOSAMINIDASE"/>
    <property type="match status" value="1"/>
</dbReference>
<sequence length="569" mass="64538">MKTLSLIAISLLLLQVSEAKTFLFPIPQQVEWAGASVPLSDTFRFEGIQNPNVAKAAVRYKDLIISERWTPVQKMTNRLVVNKSLNELQGILFQVSDNQIKLDIGVDESYELHIPSGGGYATLTAPTWVGALRGLETFSQLVVADDGDDDDQLVAHSVKIKDYPAFGHRGILLDTSRNFYPVQSILRTLDAQSYNKMNVFHWHISDSQSWPIFLKSHPELSEKGAYSDKEIYTPEDIQNIIQYGNERGIRVIIELDMPAHTGSIGESHPDYMTCRDKFWEEYAAEPPAGQLNPVNEEAFQLVKDIVTEGTDVFPDTLYHTGGDEINSKCWEDDATVKKYMDEHNMTAKDLWFNWTNRLLDFVINDRKKRPIIWEDPLKDGGSYPKETIVQIWTTPAKKYTDLGHDVIVSSYDYFYLDCGHGGWVGNDERFISPLQAETEDDRFNYGGSGGSWCAPVKTWQRIYSYDMTLGISESSLGKIIGGEAAMWSEQTGHTVLEGRLWPRSAAAAEVFWSGSYDENNNRRTVKEVAERFHDWNYRLQARGINSEPIQPKYCAKNPGLCDLHAPDSY</sequence>
<keyword evidence="5" id="KW-0325">Glycoprotein</keyword>
<evidence type="ECO:0000256" key="9">
    <source>
        <dbReference type="SAM" id="SignalP"/>
    </source>
</evidence>
<reference evidence="12" key="1">
    <citation type="journal article" date="2016" name="Proc. Natl. Acad. Sci. U.S.A.">
        <title>Lipid metabolic changes in an early divergent fungus govern the establishment of a mutualistic symbiosis with endobacteria.</title>
        <authorList>
            <person name="Lastovetsky O.A."/>
            <person name="Gaspar M.L."/>
            <person name="Mondo S.J."/>
            <person name="LaButti K.M."/>
            <person name="Sandor L."/>
            <person name="Grigoriev I.V."/>
            <person name="Henry S.A."/>
            <person name="Pawlowska T.E."/>
        </authorList>
    </citation>
    <scope>NUCLEOTIDE SEQUENCE [LARGE SCALE GENOMIC DNA]</scope>
    <source>
        <strain evidence="12">ATCC 52814</strain>
    </source>
</reference>
<comment type="catalytic activity">
    <reaction evidence="1 7">
        <text>Hydrolysis of terminal non-reducing N-acetyl-D-hexosamine residues in N-acetyl-beta-D-hexosaminides.</text>
        <dbReference type="EC" id="3.2.1.52"/>
    </reaction>
</comment>
<dbReference type="PANTHER" id="PTHR22600">
    <property type="entry name" value="BETA-HEXOSAMINIDASE"/>
    <property type="match status" value="1"/>
</dbReference>
<dbReference type="InterPro" id="IPR015883">
    <property type="entry name" value="Glyco_hydro_20_cat"/>
</dbReference>
<dbReference type="FunFam" id="3.20.20.80:FF:000063">
    <property type="entry name" value="Beta-hexosaminidase"/>
    <property type="match status" value="1"/>
</dbReference>
<dbReference type="EC" id="3.2.1.52" evidence="7"/>
<evidence type="ECO:0000256" key="2">
    <source>
        <dbReference type="ARBA" id="ARBA00006285"/>
    </source>
</evidence>
<feature type="signal peptide" evidence="9">
    <location>
        <begin position="1"/>
        <end position="19"/>
    </location>
</feature>
<dbReference type="GO" id="GO:0016020">
    <property type="term" value="C:membrane"/>
    <property type="evidence" value="ECO:0007669"/>
    <property type="project" value="TreeGrafter"/>
</dbReference>
<evidence type="ECO:0000313" key="12">
    <source>
        <dbReference type="EMBL" id="ORE03813.1"/>
    </source>
</evidence>
<dbReference type="Pfam" id="PF14845">
    <property type="entry name" value="Glycohydro_20b2"/>
    <property type="match status" value="1"/>
</dbReference>
<evidence type="ECO:0000259" key="11">
    <source>
        <dbReference type="Pfam" id="PF14845"/>
    </source>
</evidence>
<evidence type="ECO:0000259" key="10">
    <source>
        <dbReference type="Pfam" id="PF00728"/>
    </source>
</evidence>
<dbReference type="Gene3D" id="3.20.20.80">
    <property type="entry name" value="Glycosidases"/>
    <property type="match status" value="1"/>
</dbReference>
<dbReference type="Proteomes" id="UP000242414">
    <property type="component" value="Unassembled WGS sequence"/>
</dbReference>
<evidence type="ECO:0000256" key="6">
    <source>
        <dbReference type="ARBA" id="ARBA00023295"/>
    </source>
</evidence>
<comment type="similarity">
    <text evidence="2 7">Belongs to the glycosyl hydrolase 20 family.</text>
</comment>
<feature type="active site" description="Proton donor" evidence="8">
    <location>
        <position position="324"/>
    </location>
</feature>
<keyword evidence="3 9" id="KW-0732">Signal</keyword>
<accession>A0A1X0QVL4</accession>
<name>A0A1X0QVL4_RHIZD</name>
<dbReference type="SUPFAM" id="SSF55545">
    <property type="entry name" value="beta-N-acetylhexosaminidase-like domain"/>
    <property type="match status" value="1"/>
</dbReference>
<dbReference type="GO" id="GO:0004563">
    <property type="term" value="F:beta-N-acetylhexosaminidase activity"/>
    <property type="evidence" value="ECO:0007669"/>
    <property type="project" value="UniProtKB-EC"/>
</dbReference>
<dbReference type="VEuPathDB" id="FungiDB:BCV72DRAFT_257614"/>
<dbReference type="EMBL" id="KV921990">
    <property type="protein sequence ID" value="ORE03813.1"/>
    <property type="molecule type" value="Genomic_DNA"/>
</dbReference>
<dbReference type="InterPro" id="IPR025705">
    <property type="entry name" value="Beta_hexosaminidase_sua/sub"/>
</dbReference>
<keyword evidence="6 7" id="KW-0326">Glycosidase</keyword>
<organism evidence="12">
    <name type="scientific">Rhizopus microsporus var. microsporus</name>
    <dbReference type="NCBI Taxonomy" id="86635"/>
    <lineage>
        <taxon>Eukaryota</taxon>
        <taxon>Fungi</taxon>
        <taxon>Fungi incertae sedis</taxon>
        <taxon>Mucoromycota</taxon>
        <taxon>Mucoromycotina</taxon>
        <taxon>Mucoromycetes</taxon>
        <taxon>Mucorales</taxon>
        <taxon>Mucorineae</taxon>
        <taxon>Rhizopodaceae</taxon>
        <taxon>Rhizopus</taxon>
    </lineage>
</organism>
<dbReference type="SUPFAM" id="SSF51445">
    <property type="entry name" value="(Trans)glycosidases"/>
    <property type="match status" value="1"/>
</dbReference>
<dbReference type="CDD" id="cd06562">
    <property type="entry name" value="GH20_HexA_HexB-like"/>
    <property type="match status" value="1"/>
</dbReference>
<evidence type="ECO:0000256" key="8">
    <source>
        <dbReference type="PIRSR" id="PIRSR001093-1"/>
    </source>
</evidence>
<dbReference type="Gene3D" id="3.30.379.10">
    <property type="entry name" value="Chitobiase/beta-hexosaminidase domain 2-like"/>
    <property type="match status" value="1"/>
</dbReference>
<evidence type="ECO:0000256" key="7">
    <source>
        <dbReference type="PIRNR" id="PIRNR001093"/>
    </source>
</evidence>
<dbReference type="InterPro" id="IPR017853">
    <property type="entry name" value="GH"/>
</dbReference>
<evidence type="ECO:0000256" key="4">
    <source>
        <dbReference type="ARBA" id="ARBA00022801"/>
    </source>
</evidence>
<evidence type="ECO:0000256" key="1">
    <source>
        <dbReference type="ARBA" id="ARBA00001231"/>
    </source>
</evidence>
<feature type="domain" description="Glycoside hydrolase family 20 catalytic" evidence="10">
    <location>
        <begin position="166"/>
        <end position="514"/>
    </location>
</feature>
<gene>
    <name evidence="12" type="ORF">BCV72DRAFT_257614</name>
</gene>
<evidence type="ECO:0000256" key="3">
    <source>
        <dbReference type="ARBA" id="ARBA00022729"/>
    </source>
</evidence>
<dbReference type="GO" id="GO:0005975">
    <property type="term" value="P:carbohydrate metabolic process"/>
    <property type="evidence" value="ECO:0007669"/>
    <property type="project" value="InterPro"/>
</dbReference>
<dbReference type="InterPro" id="IPR029018">
    <property type="entry name" value="Hex-like_dom2"/>
</dbReference>
<evidence type="ECO:0000256" key="5">
    <source>
        <dbReference type="ARBA" id="ARBA00023180"/>
    </source>
</evidence>
<dbReference type="GO" id="GO:0030203">
    <property type="term" value="P:glycosaminoglycan metabolic process"/>
    <property type="evidence" value="ECO:0007669"/>
    <property type="project" value="TreeGrafter"/>
</dbReference>
<keyword evidence="4 7" id="KW-0378">Hydrolase</keyword>
<dbReference type="OrthoDB" id="428480at2759"/>
<feature type="chain" id="PRO_5012529741" description="Beta-hexosaminidase" evidence="9">
    <location>
        <begin position="20"/>
        <end position="569"/>
    </location>
</feature>
<protein>
    <recommendedName>
        <fullName evidence="7">Beta-hexosaminidase</fullName>
        <ecNumber evidence="7">3.2.1.52</ecNumber>
    </recommendedName>
</protein>
<dbReference type="InterPro" id="IPR029019">
    <property type="entry name" value="HEX_eukaryotic_N"/>
</dbReference>
<dbReference type="Pfam" id="PF00728">
    <property type="entry name" value="Glyco_hydro_20"/>
    <property type="match status" value="1"/>
</dbReference>
<dbReference type="PIRSF" id="PIRSF001093">
    <property type="entry name" value="B-hxosamndse_ab_euk"/>
    <property type="match status" value="1"/>
</dbReference>
<feature type="domain" description="Beta-hexosaminidase eukaryotic type N-terminal" evidence="11">
    <location>
        <begin position="23"/>
        <end position="141"/>
    </location>
</feature>
<proteinExistence type="inferred from homology"/>
<dbReference type="PRINTS" id="PR00738">
    <property type="entry name" value="GLHYDRLASE20"/>
</dbReference>
<dbReference type="AlphaFoldDB" id="A0A1X0QVL4"/>